<comment type="cofactor">
    <cofactor evidence="8">
        <name>Mg(2+)</name>
        <dbReference type="ChEBI" id="CHEBI:18420"/>
    </cofactor>
</comment>
<dbReference type="GO" id="GO:0009102">
    <property type="term" value="P:biotin biosynthetic process"/>
    <property type="evidence" value="ECO:0007669"/>
    <property type="project" value="UniProtKB-UniRule"/>
</dbReference>
<keyword evidence="2 8" id="KW-0436">Ligase</keyword>
<dbReference type="SUPFAM" id="SSF52540">
    <property type="entry name" value="P-loop containing nucleoside triphosphate hydrolases"/>
    <property type="match status" value="1"/>
</dbReference>
<evidence type="ECO:0000256" key="1">
    <source>
        <dbReference type="ARBA" id="ARBA00022490"/>
    </source>
</evidence>
<keyword evidence="1 8" id="KW-0963">Cytoplasm</keyword>
<dbReference type="PANTHER" id="PTHR43210">
    <property type="entry name" value="DETHIOBIOTIN SYNTHETASE"/>
    <property type="match status" value="1"/>
</dbReference>
<dbReference type="EMBL" id="VJWL01000001">
    <property type="protein sequence ID" value="TRW49779.1"/>
    <property type="molecule type" value="Genomic_DNA"/>
</dbReference>
<evidence type="ECO:0000256" key="5">
    <source>
        <dbReference type="ARBA" id="ARBA00022756"/>
    </source>
</evidence>
<dbReference type="OrthoDB" id="9802097at2"/>
<feature type="binding site" evidence="8">
    <location>
        <position position="214"/>
    </location>
    <ligand>
        <name>ATP</name>
        <dbReference type="ChEBI" id="CHEBI:30616"/>
    </ligand>
</feature>
<dbReference type="GO" id="GO:0005829">
    <property type="term" value="C:cytosol"/>
    <property type="evidence" value="ECO:0007669"/>
    <property type="project" value="TreeGrafter"/>
</dbReference>
<dbReference type="Gene3D" id="3.40.50.300">
    <property type="entry name" value="P-loop containing nucleotide triphosphate hydrolases"/>
    <property type="match status" value="1"/>
</dbReference>
<evidence type="ECO:0000256" key="6">
    <source>
        <dbReference type="ARBA" id="ARBA00022840"/>
    </source>
</evidence>
<comment type="caution">
    <text evidence="8">Lacks conserved residue(s) required for the propagation of feature annotation.</text>
</comment>
<feature type="binding site" evidence="8">
    <location>
        <position position="17"/>
    </location>
    <ligand>
        <name>Mg(2+)</name>
        <dbReference type="ChEBI" id="CHEBI:18420"/>
    </ligand>
</feature>
<dbReference type="CDD" id="cd03109">
    <property type="entry name" value="DTBS"/>
    <property type="match status" value="1"/>
</dbReference>
<dbReference type="FunFam" id="3.40.50.300:FF:000292">
    <property type="entry name" value="ATP-dependent dethiobiotin synthetase BioD"/>
    <property type="match status" value="1"/>
</dbReference>
<comment type="function">
    <text evidence="8">Catalyzes a mechanistically unusual reaction, the ATP-dependent insertion of CO2 between the N7 and N8 nitrogen atoms of 7,8-diaminopelargonic acid (DAPA, also called 7,8-diammoniononanoate) to form a ureido ring.</text>
</comment>
<feature type="binding site" evidence="8">
    <location>
        <begin position="209"/>
        <end position="211"/>
    </location>
    <ligand>
        <name>ATP</name>
        <dbReference type="ChEBI" id="CHEBI:30616"/>
    </ligand>
</feature>
<name>A0A552X4D8_9GAMM</name>
<feature type="binding site" evidence="8">
    <location>
        <position position="57"/>
    </location>
    <ligand>
        <name>ATP</name>
        <dbReference type="ChEBI" id="CHEBI:30616"/>
    </ligand>
</feature>
<dbReference type="PIRSF" id="PIRSF006755">
    <property type="entry name" value="DTB_synth"/>
    <property type="match status" value="1"/>
</dbReference>
<keyword evidence="5 8" id="KW-0093">Biotin biosynthesis</keyword>
<reference evidence="9 10" key="1">
    <citation type="submission" date="2019-07" db="EMBL/GenBank/DDBJ databases">
        <authorList>
            <person name="Yang M."/>
            <person name="Zhao D."/>
            <person name="Xiang H."/>
        </authorList>
    </citation>
    <scope>NUCLEOTIDE SEQUENCE [LARGE SCALE GENOMIC DNA]</scope>
    <source>
        <strain evidence="9 10">IM1326</strain>
    </source>
</reference>
<dbReference type="GO" id="GO:0042803">
    <property type="term" value="F:protein homodimerization activity"/>
    <property type="evidence" value="ECO:0007669"/>
    <property type="project" value="UniProtKB-ARBA"/>
</dbReference>
<comment type="pathway">
    <text evidence="8">Cofactor biosynthesis; biotin biosynthesis; biotin from 7,8-diaminononanoate: step 1/2.</text>
</comment>
<dbReference type="EC" id="6.3.3.3" evidence="8"/>
<evidence type="ECO:0000256" key="3">
    <source>
        <dbReference type="ARBA" id="ARBA00022723"/>
    </source>
</evidence>
<feature type="binding site" evidence="8">
    <location>
        <position position="119"/>
    </location>
    <ligand>
        <name>Mg(2+)</name>
        <dbReference type="ChEBI" id="CHEBI:18420"/>
    </ligand>
</feature>
<dbReference type="InterPro" id="IPR004472">
    <property type="entry name" value="DTB_synth_BioD"/>
</dbReference>
<feature type="binding site" evidence="8">
    <location>
        <begin position="119"/>
        <end position="122"/>
    </location>
    <ligand>
        <name>ATP</name>
        <dbReference type="ChEBI" id="CHEBI:30616"/>
    </ligand>
</feature>
<evidence type="ECO:0000256" key="4">
    <source>
        <dbReference type="ARBA" id="ARBA00022741"/>
    </source>
</evidence>
<dbReference type="Proteomes" id="UP000320359">
    <property type="component" value="Unassembled WGS sequence"/>
</dbReference>
<dbReference type="HAMAP" id="MF_00336">
    <property type="entry name" value="BioD"/>
    <property type="match status" value="1"/>
</dbReference>
<evidence type="ECO:0000256" key="7">
    <source>
        <dbReference type="ARBA" id="ARBA00022842"/>
    </source>
</evidence>
<protein>
    <recommendedName>
        <fullName evidence="8">ATP-dependent dethiobiotin synthetase BioD</fullName>
        <ecNumber evidence="8">6.3.3.3</ecNumber>
    </recommendedName>
    <alternativeName>
        <fullName evidence="8">DTB synthetase</fullName>
        <shortName evidence="8">DTBS</shortName>
    </alternativeName>
    <alternativeName>
        <fullName evidence="8">Dethiobiotin synthase</fullName>
    </alternativeName>
</protein>
<dbReference type="PANTHER" id="PTHR43210:SF5">
    <property type="entry name" value="DETHIOBIOTIN SYNTHETASE"/>
    <property type="match status" value="1"/>
</dbReference>
<proteinExistence type="inferred from homology"/>
<dbReference type="Pfam" id="PF13500">
    <property type="entry name" value="AAA_26"/>
    <property type="match status" value="1"/>
</dbReference>
<keyword evidence="6 8" id="KW-0067">ATP-binding</keyword>
<dbReference type="GO" id="GO:0005524">
    <property type="term" value="F:ATP binding"/>
    <property type="evidence" value="ECO:0007669"/>
    <property type="project" value="UniProtKB-UniRule"/>
</dbReference>
<feature type="binding site" evidence="8">
    <location>
        <begin position="179"/>
        <end position="180"/>
    </location>
    <ligand>
        <name>ATP</name>
        <dbReference type="ChEBI" id="CHEBI:30616"/>
    </ligand>
</feature>
<dbReference type="GO" id="GO:0000287">
    <property type="term" value="F:magnesium ion binding"/>
    <property type="evidence" value="ECO:0007669"/>
    <property type="project" value="UniProtKB-UniRule"/>
</dbReference>
<comment type="catalytic activity">
    <reaction evidence="8">
        <text>(7R,8S)-7,8-diammoniononanoate + CO2 + ATP = (4R,5S)-dethiobiotin + ADP + phosphate + 3 H(+)</text>
        <dbReference type="Rhea" id="RHEA:15805"/>
        <dbReference type="ChEBI" id="CHEBI:15378"/>
        <dbReference type="ChEBI" id="CHEBI:16526"/>
        <dbReference type="ChEBI" id="CHEBI:30616"/>
        <dbReference type="ChEBI" id="CHEBI:43474"/>
        <dbReference type="ChEBI" id="CHEBI:149469"/>
        <dbReference type="ChEBI" id="CHEBI:149473"/>
        <dbReference type="ChEBI" id="CHEBI:456216"/>
        <dbReference type="EC" id="6.3.3.3"/>
    </reaction>
</comment>
<dbReference type="GO" id="GO:0004141">
    <property type="term" value="F:dethiobiotin synthase activity"/>
    <property type="evidence" value="ECO:0007669"/>
    <property type="project" value="UniProtKB-UniRule"/>
</dbReference>
<comment type="subunit">
    <text evidence="8">Homodimer.</text>
</comment>
<dbReference type="NCBIfam" id="TIGR00347">
    <property type="entry name" value="bioD"/>
    <property type="match status" value="1"/>
</dbReference>
<feature type="binding site" evidence="8">
    <location>
        <position position="57"/>
    </location>
    <ligand>
        <name>Mg(2+)</name>
        <dbReference type="ChEBI" id="CHEBI:18420"/>
    </ligand>
</feature>
<keyword evidence="4 8" id="KW-0547">Nucleotide-binding</keyword>
<comment type="subcellular location">
    <subcellularLocation>
        <location evidence="8">Cytoplasm</location>
    </subcellularLocation>
</comment>
<comment type="caution">
    <text evidence="9">The sequence shown here is derived from an EMBL/GenBank/DDBJ whole genome shotgun (WGS) entry which is preliminary data.</text>
</comment>
<accession>A0A552X4D8</accession>
<dbReference type="UniPathway" id="UPA00078">
    <property type="reaction ID" value="UER00161"/>
</dbReference>
<sequence length="228" mass="25090">MTRCIFVTGTDTDSGKTRVSEMLLQYWQQQGLSTLAMKPIAAGCKWNEVSQRFENSDALILQRAATMTAEYGDVNPVALEPPIAPHIAAELVGEQGLLLRSTMAWRALHSRNPDILLSEGAGGWMLPLDQGDLMPQFVRETNQEVILVVGMKLGCLNHALLTVAAIAQSGCHLRGWIANQLTEEAMPFYQENLQTLKDRIQAPLLAEVPFLADQATGQAWLATTHPRL</sequence>
<dbReference type="RefSeq" id="WP_143234200.1">
    <property type="nucleotide sequence ID" value="NZ_VJWL01000001.1"/>
</dbReference>
<feature type="active site" evidence="8">
    <location>
        <position position="38"/>
    </location>
</feature>
<evidence type="ECO:0000256" key="2">
    <source>
        <dbReference type="ARBA" id="ARBA00022598"/>
    </source>
</evidence>
<comment type="similarity">
    <text evidence="8">Belongs to the dethiobiotin synthetase family.</text>
</comment>
<dbReference type="AlphaFoldDB" id="A0A552X4D8"/>
<keyword evidence="3 8" id="KW-0479">Metal-binding</keyword>
<evidence type="ECO:0000256" key="8">
    <source>
        <dbReference type="HAMAP-Rule" id="MF_00336"/>
    </source>
</evidence>
<organism evidence="9 10">
    <name type="scientific">Aliidiomarina halalkaliphila</name>
    <dbReference type="NCBI Taxonomy" id="2593535"/>
    <lineage>
        <taxon>Bacteria</taxon>
        <taxon>Pseudomonadati</taxon>
        <taxon>Pseudomonadota</taxon>
        <taxon>Gammaproteobacteria</taxon>
        <taxon>Alteromonadales</taxon>
        <taxon>Idiomarinaceae</taxon>
        <taxon>Aliidiomarina</taxon>
    </lineage>
</organism>
<evidence type="ECO:0000313" key="9">
    <source>
        <dbReference type="EMBL" id="TRW49779.1"/>
    </source>
</evidence>
<gene>
    <name evidence="8 9" type="primary">bioD</name>
    <name evidence="9" type="ORF">FM042_02670</name>
</gene>
<keyword evidence="10" id="KW-1185">Reference proteome</keyword>
<dbReference type="InterPro" id="IPR027417">
    <property type="entry name" value="P-loop_NTPase"/>
</dbReference>
<keyword evidence="7 8" id="KW-0460">Magnesium</keyword>
<evidence type="ECO:0000313" key="10">
    <source>
        <dbReference type="Proteomes" id="UP000320359"/>
    </source>
</evidence>